<organism evidence="1 2">
    <name type="scientific">Pseudophaeobacter arcticus</name>
    <dbReference type="NCBI Taxonomy" id="385492"/>
    <lineage>
        <taxon>Bacteria</taxon>
        <taxon>Pseudomonadati</taxon>
        <taxon>Pseudomonadota</taxon>
        <taxon>Alphaproteobacteria</taxon>
        <taxon>Rhodobacterales</taxon>
        <taxon>Paracoccaceae</taxon>
        <taxon>Pseudophaeobacter</taxon>
    </lineage>
</organism>
<evidence type="ECO:0000313" key="2">
    <source>
        <dbReference type="Proteomes" id="UP001441944"/>
    </source>
</evidence>
<dbReference type="RefSeq" id="WP_353399829.1">
    <property type="nucleotide sequence ID" value="NZ_BAABWU010000007.1"/>
</dbReference>
<gene>
    <name evidence="1" type="ORF">NBRC116598_21520</name>
</gene>
<dbReference type="EMBL" id="BAABWU010000007">
    <property type="protein sequence ID" value="GAA6196708.1"/>
    <property type="molecule type" value="Genomic_DNA"/>
</dbReference>
<name>A0ABQ0ALF8_9RHOB</name>
<comment type="caution">
    <text evidence="1">The sequence shown here is derived from an EMBL/GenBank/DDBJ whole genome shotgun (WGS) entry which is preliminary data.</text>
</comment>
<keyword evidence="2" id="KW-1185">Reference proteome</keyword>
<reference evidence="1 2" key="1">
    <citation type="submission" date="2024-04" db="EMBL/GenBank/DDBJ databases">
        <title>Draft genome sequence of Pseudophaeobacter arcticus NBRC 116598.</title>
        <authorList>
            <person name="Miyakawa T."/>
            <person name="Kusuya Y."/>
            <person name="Miura T."/>
        </authorList>
    </citation>
    <scope>NUCLEOTIDE SEQUENCE [LARGE SCALE GENOMIC DNA]</scope>
    <source>
        <strain evidence="1 2">SU-CL00105</strain>
    </source>
</reference>
<sequence length="144" mass="14379">MTFSLKITTAETSAAEALAQAKAEGLARALDRLAAAAAEITGQVPQAERDSWATKAVSARAYLADAASADQLAMLQAEAAITGEAVADLAAAIVAMADAYASIAAQLAGLRRKTRAVIEAATTPAQVQVALAALDAALNTLGAG</sequence>
<protein>
    <submittedName>
        <fullName evidence="1">Uncharacterized protein</fullName>
    </submittedName>
</protein>
<proteinExistence type="predicted"/>
<accession>A0ABQ0ALF8</accession>
<evidence type="ECO:0000313" key="1">
    <source>
        <dbReference type="EMBL" id="GAA6196708.1"/>
    </source>
</evidence>
<dbReference type="Proteomes" id="UP001441944">
    <property type="component" value="Unassembled WGS sequence"/>
</dbReference>